<organism evidence="1 2">
    <name type="scientific">Panagrolaimus sp. PS1159</name>
    <dbReference type="NCBI Taxonomy" id="55785"/>
    <lineage>
        <taxon>Eukaryota</taxon>
        <taxon>Metazoa</taxon>
        <taxon>Ecdysozoa</taxon>
        <taxon>Nematoda</taxon>
        <taxon>Chromadorea</taxon>
        <taxon>Rhabditida</taxon>
        <taxon>Tylenchina</taxon>
        <taxon>Panagrolaimomorpha</taxon>
        <taxon>Panagrolaimoidea</taxon>
        <taxon>Panagrolaimidae</taxon>
        <taxon>Panagrolaimus</taxon>
    </lineage>
</organism>
<evidence type="ECO:0000313" key="2">
    <source>
        <dbReference type="WBParaSite" id="PS1159_v2.g18335.t1"/>
    </source>
</evidence>
<proteinExistence type="predicted"/>
<dbReference type="Proteomes" id="UP000887580">
    <property type="component" value="Unplaced"/>
</dbReference>
<dbReference type="WBParaSite" id="PS1159_v2.g18335.t1">
    <property type="protein sequence ID" value="PS1159_v2.g18335.t1"/>
    <property type="gene ID" value="PS1159_v2.g18335"/>
</dbReference>
<accession>A0AC35FK12</accession>
<name>A0AC35FK12_9BILA</name>
<protein>
    <submittedName>
        <fullName evidence="2">Uncharacterized protein</fullName>
    </submittedName>
</protein>
<evidence type="ECO:0000313" key="1">
    <source>
        <dbReference type="Proteomes" id="UP000887580"/>
    </source>
</evidence>
<sequence length="278" mass="31129">MSIFYVFVGLFLFQITLILSKEDELLNVNRSIEVAKLSHGIENVCLKALGGDQSKDLNYFSYGCFLKKFNESESETVIKDFKLCCDLLLSKNKENEELDCPNRFCNCIDMINIVHGPFIKECTSSKLPQCEITSSSWGHMDNLREDVGIILVLNKNVLLGGGGIAIFSILCFISLCGFGYLVFICVLYRCCKSNKNDEIYQNEEYYAENATFDGAVFDGYEFSDGSVAATPQNQTQTTQTITIKEIQLEQQQQPNSTNSGSSNTKTKEITNTISVDNN</sequence>
<reference evidence="2" key="1">
    <citation type="submission" date="2022-11" db="UniProtKB">
        <authorList>
            <consortium name="WormBaseParasite"/>
        </authorList>
    </citation>
    <scope>IDENTIFICATION</scope>
</reference>